<gene>
    <name evidence="7" type="ORF">MUN76_01020</name>
</gene>
<dbReference type="PROSITE" id="PS00723">
    <property type="entry name" value="POLYPRENYL_SYNTHASE_1"/>
    <property type="match status" value="1"/>
</dbReference>
<dbReference type="PROSITE" id="PS00444">
    <property type="entry name" value="POLYPRENYL_SYNTHASE_2"/>
    <property type="match status" value="1"/>
</dbReference>
<sequence>MTTSEPARVDGNPPLPTGERLDDTIASIAAEISARLTRVLAGVSVEVPEHELLTLLTGGKLLRSRLTILAAHALGTPDPAVLRPACVALELLHTASLVHDDLIDGSQTRRGLPTLHRRASPASAILLGDLLVSTAFEVAAPLGTDATAAIAHAFSQLCLGQLAEAGLTWGSDAQPRMEEYARRKTGGLFGAAIELAALSCAVPTASAVELRASGEVLGIAFQLADDLIDVQDDLSALDKDHGADLRNGIPTLPIWHATRALRASGATEADPDWGEALARAAGSPESRAVTLRRIAELVALCRDRQPELRRPALMDDAVAVVLGALPEYAPRDPEGTDR</sequence>
<reference evidence="7 8" key="1">
    <citation type="submission" date="2022-04" db="EMBL/GenBank/DDBJ databases">
        <title>Leucobacter sp. isolated from rhizosphere of onion.</title>
        <authorList>
            <person name="Won M."/>
            <person name="Lee C.-M."/>
            <person name="Woen H.-Y."/>
            <person name="Kwon S.-W."/>
        </authorList>
    </citation>
    <scope>NUCLEOTIDE SEQUENCE [LARGE SCALE GENOMIC DNA]</scope>
    <source>
        <strain evidence="7 8">H25R-14</strain>
    </source>
</reference>
<dbReference type="InterPro" id="IPR008949">
    <property type="entry name" value="Isoprenoid_synthase_dom_sf"/>
</dbReference>
<keyword evidence="5" id="KW-0460">Magnesium</keyword>
<evidence type="ECO:0000256" key="3">
    <source>
        <dbReference type="ARBA" id="ARBA00022679"/>
    </source>
</evidence>
<protein>
    <submittedName>
        <fullName evidence="7">Polyprenyl synthetase family protein</fullName>
    </submittedName>
</protein>
<evidence type="ECO:0000256" key="1">
    <source>
        <dbReference type="ARBA" id="ARBA00001946"/>
    </source>
</evidence>
<keyword evidence="4" id="KW-0479">Metal-binding</keyword>
<evidence type="ECO:0000256" key="4">
    <source>
        <dbReference type="ARBA" id="ARBA00022723"/>
    </source>
</evidence>
<organism evidence="7 8">
    <name type="scientific">Leucobacter rhizosphaerae</name>
    <dbReference type="NCBI Taxonomy" id="2932245"/>
    <lineage>
        <taxon>Bacteria</taxon>
        <taxon>Bacillati</taxon>
        <taxon>Actinomycetota</taxon>
        <taxon>Actinomycetes</taxon>
        <taxon>Micrococcales</taxon>
        <taxon>Microbacteriaceae</taxon>
        <taxon>Leucobacter</taxon>
    </lineage>
</organism>
<dbReference type="Pfam" id="PF00348">
    <property type="entry name" value="polyprenyl_synt"/>
    <property type="match status" value="1"/>
</dbReference>
<keyword evidence="3 6" id="KW-0808">Transferase</keyword>
<dbReference type="EMBL" id="CP095043">
    <property type="protein sequence ID" value="UOQ60604.1"/>
    <property type="molecule type" value="Genomic_DNA"/>
</dbReference>
<dbReference type="InterPro" id="IPR033749">
    <property type="entry name" value="Polyprenyl_synt_CS"/>
</dbReference>
<evidence type="ECO:0000313" key="8">
    <source>
        <dbReference type="Proteomes" id="UP000831775"/>
    </source>
</evidence>
<comment type="cofactor">
    <cofactor evidence="1">
        <name>Mg(2+)</name>
        <dbReference type="ChEBI" id="CHEBI:18420"/>
    </cofactor>
</comment>
<dbReference type="SUPFAM" id="SSF48576">
    <property type="entry name" value="Terpenoid synthases"/>
    <property type="match status" value="1"/>
</dbReference>
<accession>A0ABY4FWD7</accession>
<evidence type="ECO:0000256" key="2">
    <source>
        <dbReference type="ARBA" id="ARBA00006706"/>
    </source>
</evidence>
<proteinExistence type="inferred from homology"/>
<evidence type="ECO:0000313" key="7">
    <source>
        <dbReference type="EMBL" id="UOQ60604.1"/>
    </source>
</evidence>
<dbReference type="InterPro" id="IPR000092">
    <property type="entry name" value="Polyprenyl_synt"/>
</dbReference>
<dbReference type="RefSeq" id="WP_244686378.1">
    <property type="nucleotide sequence ID" value="NZ_CP095043.1"/>
</dbReference>
<dbReference type="Proteomes" id="UP000831775">
    <property type="component" value="Chromosome"/>
</dbReference>
<dbReference type="Gene3D" id="1.10.600.10">
    <property type="entry name" value="Farnesyl Diphosphate Synthase"/>
    <property type="match status" value="1"/>
</dbReference>
<evidence type="ECO:0000256" key="5">
    <source>
        <dbReference type="ARBA" id="ARBA00022842"/>
    </source>
</evidence>
<evidence type="ECO:0000256" key="6">
    <source>
        <dbReference type="RuleBase" id="RU004466"/>
    </source>
</evidence>
<name>A0ABY4FWD7_9MICO</name>
<comment type="similarity">
    <text evidence="2 6">Belongs to the FPP/GGPP synthase family.</text>
</comment>
<dbReference type="SFLD" id="SFLDS00005">
    <property type="entry name" value="Isoprenoid_Synthase_Type_I"/>
    <property type="match status" value="1"/>
</dbReference>
<dbReference type="PANTHER" id="PTHR12001:SF69">
    <property type="entry name" value="ALL TRANS-POLYPRENYL-DIPHOSPHATE SYNTHASE PDSS1"/>
    <property type="match status" value="1"/>
</dbReference>
<keyword evidence="8" id="KW-1185">Reference proteome</keyword>
<dbReference type="CDD" id="cd00685">
    <property type="entry name" value="Trans_IPPS_HT"/>
    <property type="match status" value="1"/>
</dbReference>
<dbReference type="PANTHER" id="PTHR12001">
    <property type="entry name" value="GERANYLGERANYL PYROPHOSPHATE SYNTHASE"/>
    <property type="match status" value="1"/>
</dbReference>